<protein>
    <submittedName>
        <fullName evidence="5">Leucine-rich repeat receptor-like kinase protein THICK TASSEL DWARF1</fullName>
    </submittedName>
</protein>
<keyword evidence="6" id="KW-1185">Reference proteome</keyword>
<evidence type="ECO:0000256" key="3">
    <source>
        <dbReference type="SAM" id="MobiDB-lite"/>
    </source>
</evidence>
<dbReference type="InterPro" id="IPR001611">
    <property type="entry name" value="Leu-rich_rpt"/>
</dbReference>
<evidence type="ECO:0000259" key="4">
    <source>
        <dbReference type="Pfam" id="PF08263"/>
    </source>
</evidence>
<organism evidence="5 6">
    <name type="scientific">Canna indica</name>
    <name type="common">Indian-shot</name>
    <dbReference type="NCBI Taxonomy" id="4628"/>
    <lineage>
        <taxon>Eukaryota</taxon>
        <taxon>Viridiplantae</taxon>
        <taxon>Streptophyta</taxon>
        <taxon>Embryophyta</taxon>
        <taxon>Tracheophyta</taxon>
        <taxon>Spermatophyta</taxon>
        <taxon>Magnoliopsida</taxon>
        <taxon>Liliopsida</taxon>
        <taxon>Zingiberales</taxon>
        <taxon>Cannaceae</taxon>
        <taxon>Canna</taxon>
    </lineage>
</organism>
<keyword evidence="5" id="KW-0418">Kinase</keyword>
<dbReference type="Pfam" id="PF08263">
    <property type="entry name" value="LRRNT_2"/>
    <property type="match status" value="1"/>
</dbReference>
<dbReference type="InterPro" id="IPR032675">
    <property type="entry name" value="LRR_dom_sf"/>
</dbReference>
<evidence type="ECO:0000256" key="2">
    <source>
        <dbReference type="ARBA" id="ARBA00022737"/>
    </source>
</evidence>
<keyword evidence="5" id="KW-0675">Receptor</keyword>
<dbReference type="PRINTS" id="PR00019">
    <property type="entry name" value="LEURICHRPT"/>
</dbReference>
<feature type="domain" description="Leucine-rich repeat-containing N-terminal plant-type" evidence="4">
    <location>
        <begin position="31"/>
        <end position="69"/>
    </location>
</feature>
<accession>A0AAQ3QKW3</accession>
<reference evidence="5 6" key="1">
    <citation type="submission" date="2023-10" db="EMBL/GenBank/DDBJ databases">
        <title>Chromosome-scale genome assembly provides insights into flower coloration mechanisms of Canna indica.</title>
        <authorList>
            <person name="Li C."/>
        </authorList>
    </citation>
    <scope>NUCLEOTIDE SEQUENCE [LARGE SCALE GENOMIC DNA]</scope>
    <source>
        <tissue evidence="5">Flower</tissue>
    </source>
</reference>
<dbReference type="PANTHER" id="PTHR48009">
    <property type="entry name" value="LEUCINE-RICH REPEAT (LRR) FAMILY PROTEIN"/>
    <property type="match status" value="1"/>
</dbReference>
<evidence type="ECO:0000256" key="1">
    <source>
        <dbReference type="ARBA" id="ARBA00022614"/>
    </source>
</evidence>
<keyword evidence="5" id="KW-0808">Transferase</keyword>
<name>A0AAQ3QKW3_9LILI</name>
<feature type="region of interest" description="Disordered" evidence="3">
    <location>
        <begin position="381"/>
        <end position="405"/>
    </location>
</feature>
<dbReference type="Pfam" id="PF00560">
    <property type="entry name" value="LRR_1"/>
    <property type="match status" value="2"/>
</dbReference>
<dbReference type="PANTHER" id="PTHR48009:SF10">
    <property type="entry name" value="OS11G0644100 PROTEIN"/>
    <property type="match status" value="1"/>
</dbReference>
<sequence length="405" mass="42534">MEAHDVKAEVVLAFAVFLVLFVPASSILHPVDYLVLQSIRKSLADVPGSAFFASWDFTADPCAFAGVLCAGDRVVALSLGDPRAGSPGLSGTLPSSIGRLSALAELSLVPGRVAGPLPAAFPPGLRFLALAGNQLSGPLPRSLAALRGLRTLDLSSNLLSGPVLAALFRLPELRTVILARNRLSGPVPAAVSGGALLLRLDLGSNAFTGAVPSLPPSLLYLSLASNHLSGRIDRVLPRLTRLNFLDLSMNRLSGPIPGVIFTFPLSTLRLQRNMFSGEVRPAGPLRVAGATVDLSFNRLTGRVPAELAPAGKLYLDFNRFMGEVPGAVVSRVVAGGMRLLYLHHNFLTGFAIGAGATLPAGTSLCLQYNCMEPPVNAPCPRNAGPRQTRPPEQCAAARKKGRLKN</sequence>
<dbReference type="InterPro" id="IPR053213">
    <property type="entry name" value="RLP29"/>
</dbReference>
<evidence type="ECO:0000313" key="6">
    <source>
        <dbReference type="Proteomes" id="UP001327560"/>
    </source>
</evidence>
<gene>
    <name evidence="5" type="ORF">Cni_G25263</name>
</gene>
<dbReference type="Gene3D" id="3.80.10.10">
    <property type="entry name" value="Ribonuclease Inhibitor"/>
    <property type="match status" value="2"/>
</dbReference>
<dbReference type="EMBL" id="CP136897">
    <property type="protein sequence ID" value="WOL16476.1"/>
    <property type="molecule type" value="Genomic_DNA"/>
</dbReference>
<dbReference type="Proteomes" id="UP001327560">
    <property type="component" value="Chromosome 8"/>
</dbReference>
<keyword evidence="2" id="KW-0677">Repeat</keyword>
<dbReference type="GO" id="GO:0016301">
    <property type="term" value="F:kinase activity"/>
    <property type="evidence" value="ECO:0007669"/>
    <property type="project" value="UniProtKB-KW"/>
</dbReference>
<keyword evidence="1" id="KW-0433">Leucine-rich repeat</keyword>
<evidence type="ECO:0000313" key="5">
    <source>
        <dbReference type="EMBL" id="WOL16476.1"/>
    </source>
</evidence>
<dbReference type="InterPro" id="IPR013210">
    <property type="entry name" value="LRR_N_plant-typ"/>
</dbReference>
<dbReference type="AlphaFoldDB" id="A0AAQ3QKW3"/>
<dbReference type="SUPFAM" id="SSF52058">
    <property type="entry name" value="L domain-like"/>
    <property type="match status" value="1"/>
</dbReference>
<proteinExistence type="predicted"/>